<accession>A0ABP6T5G0</accession>
<reference evidence="4" key="1">
    <citation type="journal article" date="2019" name="Int. J. Syst. Evol. Microbiol.">
        <title>The Global Catalogue of Microorganisms (GCM) 10K type strain sequencing project: providing services to taxonomists for standard genome sequencing and annotation.</title>
        <authorList>
            <consortium name="The Broad Institute Genomics Platform"/>
            <consortium name="The Broad Institute Genome Sequencing Center for Infectious Disease"/>
            <person name="Wu L."/>
            <person name="Ma J."/>
        </authorList>
    </citation>
    <scope>NUCLEOTIDE SEQUENCE [LARGE SCALE GENOMIC DNA]</scope>
    <source>
        <strain evidence="4">JCM 9458</strain>
    </source>
</reference>
<sequence length="459" mass="45473">MRLSFRIERAFRKRNTQSPGGSMREVLQPVLAGVVTALVGFASSFAVVVAGLRAVGADAAQAASGLLAVCVAAGAAALWLGLRYRMPITIAWSTPGAALLVSTGAVPGGFAAAVGAFLISAALIVVAGLFAPLARWIAAIPTPVASAMLAGVLLDLCLSPVRAVVETPLLALPVIAVWALLTRFARAWAVPAALVVAAIGVGVTRFDEGLDATLRPMVDFTAPTFSVSAVVSIGLPLFLVTMAAQNVPGMAVMASYGYRPPLRPALVATGLGSALAAPFGGHSVNLAAISAALAAGPDAHPDPARRWIASVTAGGGLAVLGLGAGLATALVVLAPPVLIEAVAGLALLAALGSALTAALTSADAFPGGREAAVVTFVVTGSGVTLGGIGAAFWGLIAGAALLLLFRRPAPPAEDDADGNAQRLETAPEIADPAGAPAATTPAAAAERAGTGETRRSDAD</sequence>
<evidence type="ECO:0000313" key="3">
    <source>
        <dbReference type="EMBL" id="GAA3393698.1"/>
    </source>
</evidence>
<keyword evidence="4" id="KW-1185">Reference proteome</keyword>
<evidence type="ECO:0000313" key="4">
    <source>
        <dbReference type="Proteomes" id="UP001501676"/>
    </source>
</evidence>
<dbReference type="EMBL" id="BAAAYN010000043">
    <property type="protein sequence ID" value="GAA3393698.1"/>
    <property type="molecule type" value="Genomic_DNA"/>
</dbReference>
<feature type="transmembrane region" description="Helical" evidence="2">
    <location>
        <begin position="226"/>
        <end position="244"/>
    </location>
</feature>
<feature type="compositionally biased region" description="Low complexity" evidence="1">
    <location>
        <begin position="426"/>
        <end position="451"/>
    </location>
</feature>
<name>A0ABP6T5G0_9ACTN</name>
<keyword evidence="2" id="KW-0812">Transmembrane</keyword>
<feature type="transmembrane region" description="Helical" evidence="2">
    <location>
        <begin position="341"/>
        <end position="362"/>
    </location>
</feature>
<dbReference type="NCBIfam" id="TIGR00843">
    <property type="entry name" value="benE"/>
    <property type="match status" value="1"/>
</dbReference>
<organism evidence="3 4">
    <name type="scientific">Cryptosporangium minutisporangium</name>
    <dbReference type="NCBI Taxonomy" id="113569"/>
    <lineage>
        <taxon>Bacteria</taxon>
        <taxon>Bacillati</taxon>
        <taxon>Actinomycetota</taxon>
        <taxon>Actinomycetes</taxon>
        <taxon>Cryptosporangiales</taxon>
        <taxon>Cryptosporangiaceae</taxon>
        <taxon>Cryptosporangium</taxon>
    </lineage>
</organism>
<feature type="transmembrane region" description="Helical" evidence="2">
    <location>
        <begin position="160"/>
        <end position="181"/>
    </location>
</feature>
<evidence type="ECO:0000256" key="2">
    <source>
        <dbReference type="SAM" id="Phobius"/>
    </source>
</evidence>
<dbReference type="Proteomes" id="UP001501676">
    <property type="component" value="Unassembled WGS sequence"/>
</dbReference>
<dbReference type="PANTHER" id="PTHR30199">
    <property type="entry name" value="MFS FAMILY TRANSPORTER, PREDICTED SUBSTRATE BENZOATE"/>
    <property type="match status" value="1"/>
</dbReference>
<dbReference type="InterPro" id="IPR004711">
    <property type="entry name" value="Benzoate_Transporter"/>
</dbReference>
<dbReference type="Pfam" id="PF03594">
    <property type="entry name" value="BenE"/>
    <property type="match status" value="1"/>
</dbReference>
<feature type="transmembrane region" description="Helical" evidence="2">
    <location>
        <begin position="136"/>
        <end position="154"/>
    </location>
</feature>
<feature type="transmembrane region" description="Helical" evidence="2">
    <location>
        <begin position="307"/>
        <end position="334"/>
    </location>
</feature>
<evidence type="ECO:0000256" key="1">
    <source>
        <dbReference type="SAM" id="MobiDB-lite"/>
    </source>
</evidence>
<gene>
    <name evidence="3" type="ORF">GCM10020369_60280</name>
</gene>
<dbReference type="PANTHER" id="PTHR30199:SF0">
    <property type="entry name" value="INNER MEMBRANE PROTEIN YDCO"/>
    <property type="match status" value="1"/>
</dbReference>
<feature type="transmembrane region" description="Helical" evidence="2">
    <location>
        <begin position="188"/>
        <end position="206"/>
    </location>
</feature>
<feature type="transmembrane region" description="Helical" evidence="2">
    <location>
        <begin position="265"/>
        <end position="295"/>
    </location>
</feature>
<keyword evidence="2" id="KW-0472">Membrane</keyword>
<proteinExistence type="predicted"/>
<feature type="transmembrane region" description="Helical" evidence="2">
    <location>
        <begin position="62"/>
        <end position="82"/>
    </location>
</feature>
<keyword evidence="2" id="KW-1133">Transmembrane helix</keyword>
<feature type="transmembrane region" description="Helical" evidence="2">
    <location>
        <begin position="382"/>
        <end position="405"/>
    </location>
</feature>
<feature type="region of interest" description="Disordered" evidence="1">
    <location>
        <begin position="412"/>
        <end position="459"/>
    </location>
</feature>
<comment type="caution">
    <text evidence="3">The sequence shown here is derived from an EMBL/GenBank/DDBJ whole genome shotgun (WGS) entry which is preliminary data.</text>
</comment>
<protein>
    <submittedName>
        <fullName evidence="3">Benzoate/H(+) symporter BenE family transporter</fullName>
    </submittedName>
</protein>